<evidence type="ECO:0000313" key="1">
    <source>
        <dbReference type="EMBL" id="DAE32702.1"/>
    </source>
</evidence>
<proteinExistence type="predicted"/>
<protein>
    <submittedName>
        <fullName evidence="1">Uncharacterized protein</fullName>
    </submittedName>
</protein>
<reference evidence="1" key="1">
    <citation type="journal article" date="2021" name="Proc. Natl. Acad. Sci. U.S.A.">
        <title>A Catalog of Tens of Thousands of Viruses from Human Metagenomes Reveals Hidden Associations with Chronic Diseases.</title>
        <authorList>
            <person name="Tisza M.J."/>
            <person name="Buck C.B."/>
        </authorList>
    </citation>
    <scope>NUCLEOTIDE SEQUENCE</scope>
    <source>
        <strain evidence="1">CtFlR8</strain>
    </source>
</reference>
<accession>A0A8S5RMY9</accession>
<sequence>MILCFRQSETLRNLRHVDRFKTRTAEVCRCSTL</sequence>
<dbReference type="EMBL" id="BK059128">
    <property type="protein sequence ID" value="DAE32702.1"/>
    <property type="molecule type" value="Genomic_DNA"/>
</dbReference>
<organism evidence="1">
    <name type="scientific">virus sp. ctFlR8</name>
    <dbReference type="NCBI Taxonomy" id="2825811"/>
    <lineage>
        <taxon>Viruses</taxon>
    </lineage>
</organism>
<name>A0A8S5RMY9_9VIRU</name>